<keyword evidence="2 4" id="KW-1133">Transmembrane helix</keyword>
<evidence type="ECO:0000313" key="5">
    <source>
        <dbReference type="EMBL" id="OZI26309.1"/>
    </source>
</evidence>
<feature type="transmembrane region" description="Helical" evidence="4">
    <location>
        <begin position="321"/>
        <end position="342"/>
    </location>
</feature>
<dbReference type="PANTHER" id="PTHR11360">
    <property type="entry name" value="MONOCARBOXYLATE TRANSPORTER"/>
    <property type="match status" value="1"/>
</dbReference>
<accession>A0A261RMQ1</accession>
<feature type="transmembrane region" description="Helical" evidence="4">
    <location>
        <begin position="143"/>
        <end position="164"/>
    </location>
</feature>
<keyword evidence="6" id="KW-1185">Reference proteome</keyword>
<feature type="transmembrane region" description="Helical" evidence="4">
    <location>
        <begin position="170"/>
        <end position="193"/>
    </location>
</feature>
<dbReference type="OrthoDB" id="7876195at2"/>
<dbReference type="SUPFAM" id="SSF103473">
    <property type="entry name" value="MFS general substrate transporter"/>
    <property type="match status" value="1"/>
</dbReference>
<feature type="transmembrane region" description="Helical" evidence="4">
    <location>
        <begin position="12"/>
        <end position="31"/>
    </location>
</feature>
<feature type="transmembrane region" description="Helical" evidence="4">
    <location>
        <begin position="290"/>
        <end position="309"/>
    </location>
</feature>
<feature type="transmembrane region" description="Helical" evidence="4">
    <location>
        <begin position="415"/>
        <end position="434"/>
    </location>
</feature>
<dbReference type="PANTHER" id="PTHR11360:SF290">
    <property type="entry name" value="MONOCARBOXYLATE MFS PERMEASE"/>
    <property type="match status" value="1"/>
</dbReference>
<dbReference type="AlphaFoldDB" id="A0A261RMQ1"/>
<evidence type="ECO:0000313" key="6">
    <source>
        <dbReference type="Proteomes" id="UP000216857"/>
    </source>
</evidence>
<evidence type="ECO:0000256" key="2">
    <source>
        <dbReference type="ARBA" id="ARBA00022989"/>
    </source>
</evidence>
<evidence type="ECO:0000256" key="3">
    <source>
        <dbReference type="ARBA" id="ARBA00023136"/>
    </source>
</evidence>
<feature type="transmembrane region" description="Helical" evidence="4">
    <location>
        <begin position="354"/>
        <end position="375"/>
    </location>
</feature>
<dbReference type="GO" id="GO:0022857">
    <property type="term" value="F:transmembrane transporter activity"/>
    <property type="evidence" value="ECO:0007669"/>
    <property type="project" value="InterPro"/>
</dbReference>
<reference evidence="5" key="1">
    <citation type="submission" date="2017-05" db="EMBL/GenBank/DDBJ databases">
        <title>Complete and WGS of Bordetella genogroups.</title>
        <authorList>
            <person name="Spilker T."/>
            <person name="Lipuma J."/>
        </authorList>
    </citation>
    <scope>NUCLEOTIDE SEQUENCE</scope>
    <source>
        <strain evidence="5">AU21707</strain>
    </source>
</reference>
<keyword evidence="1 4" id="KW-0812">Transmembrane</keyword>
<dbReference type="InterPro" id="IPR050327">
    <property type="entry name" value="Proton-linked_MCT"/>
</dbReference>
<evidence type="ECO:0000256" key="1">
    <source>
        <dbReference type="ARBA" id="ARBA00022692"/>
    </source>
</evidence>
<sequence>MTPGTEAKHHPFFGGTVIAATFLLAVFGWGVGFYGPPIYLQDVLRRGVADVAVASAAITFHFVLGALVVANLPRLYRRFGVPRITVLGAALLAAGIYGWSAAATPAQLFAAAALSGAGWVAMGAAAVNALIAPWYAARRPAALGMAYNGASMGGVLFSPLWVLLIERMGFGGAAAAVGIAMVAVVTALALGVFRHTPASKGQRVDGVREVAPAAVATATTPASVTTNPVAATMTEIPRPPDPSAAPLGCVWRDQRFTTLCVGMALGLFAQIGLIAHLFSILAPTMGERMAGAAMGLCTACAILGRYAVGRLMPPGADRRRVAALAYGLQTLGVLALLASMPLRDYGWPADALCWAGLLLFGSGIGNATSLPPLIAQVDFQPADTQKVIPLIVAISQATYAFAPAVFGLLRTSGGTWALFCLAALAQLAAMASLLRGRRAASPGFPATRPRASRQ</sequence>
<gene>
    <name evidence="5" type="ORF">CAL26_02955</name>
</gene>
<organism evidence="5 6">
    <name type="scientific">Bordetella genomosp. 9</name>
    <dbReference type="NCBI Taxonomy" id="1416803"/>
    <lineage>
        <taxon>Bacteria</taxon>
        <taxon>Pseudomonadati</taxon>
        <taxon>Pseudomonadota</taxon>
        <taxon>Betaproteobacteria</taxon>
        <taxon>Burkholderiales</taxon>
        <taxon>Alcaligenaceae</taxon>
        <taxon>Bordetella</taxon>
    </lineage>
</organism>
<dbReference type="RefSeq" id="WP_094845415.1">
    <property type="nucleotide sequence ID" value="NZ_NEVJ01000001.1"/>
</dbReference>
<feature type="transmembrane region" description="Helical" evidence="4">
    <location>
        <begin position="108"/>
        <end position="131"/>
    </location>
</feature>
<name>A0A261RMQ1_9BORD</name>
<dbReference type="Gene3D" id="1.20.1250.20">
    <property type="entry name" value="MFS general substrate transporter like domains"/>
    <property type="match status" value="1"/>
</dbReference>
<comment type="caution">
    <text evidence="5">The sequence shown here is derived from an EMBL/GenBank/DDBJ whole genome shotgun (WGS) entry which is preliminary data.</text>
</comment>
<feature type="transmembrane region" description="Helical" evidence="4">
    <location>
        <begin position="387"/>
        <end position="409"/>
    </location>
</feature>
<evidence type="ECO:0008006" key="7">
    <source>
        <dbReference type="Google" id="ProtNLM"/>
    </source>
</evidence>
<keyword evidence="3 4" id="KW-0472">Membrane</keyword>
<protein>
    <recommendedName>
        <fullName evidence="7">MFS transporter</fullName>
    </recommendedName>
</protein>
<dbReference type="EMBL" id="NEVJ01000001">
    <property type="protein sequence ID" value="OZI26309.1"/>
    <property type="molecule type" value="Genomic_DNA"/>
</dbReference>
<feature type="transmembrane region" description="Helical" evidence="4">
    <location>
        <begin position="51"/>
        <end position="72"/>
    </location>
</feature>
<feature type="transmembrane region" description="Helical" evidence="4">
    <location>
        <begin position="84"/>
        <end position="102"/>
    </location>
</feature>
<dbReference type="InterPro" id="IPR011701">
    <property type="entry name" value="MFS"/>
</dbReference>
<feature type="transmembrane region" description="Helical" evidence="4">
    <location>
        <begin position="256"/>
        <end position="278"/>
    </location>
</feature>
<dbReference type="Proteomes" id="UP000216857">
    <property type="component" value="Unassembled WGS sequence"/>
</dbReference>
<evidence type="ECO:0000256" key="4">
    <source>
        <dbReference type="SAM" id="Phobius"/>
    </source>
</evidence>
<dbReference type="InterPro" id="IPR036259">
    <property type="entry name" value="MFS_trans_sf"/>
</dbReference>
<proteinExistence type="predicted"/>
<dbReference type="Pfam" id="PF07690">
    <property type="entry name" value="MFS_1"/>
    <property type="match status" value="1"/>
</dbReference>